<dbReference type="PANTHER" id="PTHR33694">
    <property type="entry name" value="UDP-3-O-ACYL-N-ACETYLGLUCOSAMINE DEACETYLASE 1, MITOCHONDRIAL-RELATED"/>
    <property type="match status" value="1"/>
</dbReference>
<dbReference type="Gene3D" id="3.30.1700.10">
    <property type="entry name" value="lpxc deacetylase, domain 2"/>
    <property type="match status" value="1"/>
</dbReference>
<dbReference type="RefSeq" id="WP_238389408.1">
    <property type="nucleotide sequence ID" value="NZ_CP036273.1"/>
</dbReference>
<keyword evidence="6" id="KW-0441">Lipid A biosynthesis</keyword>
<evidence type="ECO:0000256" key="11">
    <source>
        <dbReference type="ARBA" id="ARBA00024535"/>
    </source>
</evidence>
<sequence length="298" mass="31081">MRVIGYRQQRTLAGPAEVSGTGFVAGRRVTARFLPAAADTGLAFRRTDLPNTPLIPAAAHMVTATERRTTLGPPDAGVTLVEHALAALAGLRIDNCVVELDGPEPPGLDGSCVGFVAALASAGATLQTARRPICGVDEPCVFTAGGATVALHPSDREGLMLSYRLDYGPGAPIPPQAHTLELTPENFVREVASCRTFLTEAEAHAIRAAGVGKHLTAADVLVFGRRGPVGNRLRFADEPARHKVLDMVGDLALCGFDLVGHVVAYRSGHALNARLAATLAGAARATKPACRPPTRRAA</sequence>
<name>A0A517XRX2_9BACT</name>
<dbReference type="Gene3D" id="3.30.230.20">
    <property type="entry name" value="lpxc deacetylase, domain 1"/>
    <property type="match status" value="1"/>
</dbReference>
<gene>
    <name evidence="12" type="primary">lpxC</name>
    <name evidence="12" type="ORF">ETAA1_21780</name>
</gene>
<dbReference type="InterPro" id="IPR015870">
    <property type="entry name" value="UDP-acyl_N-AcGlcN_deAcase_N"/>
</dbReference>
<keyword evidence="10" id="KW-0443">Lipid metabolism</keyword>
<proteinExistence type="predicted"/>
<keyword evidence="7" id="KW-0479">Metal-binding</keyword>
<accession>A0A517XRX2</accession>
<comment type="pathway">
    <text evidence="3">Glycolipid biosynthesis; lipid IV(A) biosynthesis; lipid IV(A) from (3R)-3-hydroxytetradecanoyl-[acyl-carrier-protein] and UDP-N-acetyl-alpha-D-glucosamine: step 2/6.</text>
</comment>
<evidence type="ECO:0000256" key="1">
    <source>
        <dbReference type="ARBA" id="ARBA00001947"/>
    </source>
</evidence>
<evidence type="ECO:0000256" key="3">
    <source>
        <dbReference type="ARBA" id="ARBA00005002"/>
    </source>
</evidence>
<evidence type="ECO:0000256" key="7">
    <source>
        <dbReference type="ARBA" id="ARBA00022723"/>
    </source>
</evidence>
<dbReference type="PANTHER" id="PTHR33694:SF1">
    <property type="entry name" value="UDP-3-O-ACYL-N-ACETYLGLUCOSAMINE DEACETYLASE 1, MITOCHONDRIAL-RELATED"/>
    <property type="match status" value="1"/>
</dbReference>
<dbReference type="SUPFAM" id="SSF54211">
    <property type="entry name" value="Ribosomal protein S5 domain 2-like"/>
    <property type="match status" value="2"/>
</dbReference>
<evidence type="ECO:0000313" key="13">
    <source>
        <dbReference type="Proteomes" id="UP000319576"/>
    </source>
</evidence>
<dbReference type="InterPro" id="IPR004463">
    <property type="entry name" value="UDP-acyl_GlcNac_deAcase"/>
</dbReference>
<evidence type="ECO:0000256" key="8">
    <source>
        <dbReference type="ARBA" id="ARBA00022801"/>
    </source>
</evidence>
<dbReference type="GO" id="GO:0046872">
    <property type="term" value="F:metal ion binding"/>
    <property type="evidence" value="ECO:0007669"/>
    <property type="project" value="UniProtKB-KW"/>
</dbReference>
<dbReference type="EMBL" id="CP036273">
    <property type="protein sequence ID" value="QDU20233.1"/>
    <property type="molecule type" value="Genomic_DNA"/>
</dbReference>
<reference evidence="12 13" key="1">
    <citation type="submission" date="2019-02" db="EMBL/GenBank/DDBJ databases">
        <title>Deep-cultivation of Planctomycetes and their phenomic and genomic characterization uncovers novel biology.</title>
        <authorList>
            <person name="Wiegand S."/>
            <person name="Jogler M."/>
            <person name="Boedeker C."/>
            <person name="Pinto D."/>
            <person name="Vollmers J."/>
            <person name="Rivas-Marin E."/>
            <person name="Kohn T."/>
            <person name="Peeters S.H."/>
            <person name="Heuer A."/>
            <person name="Rast P."/>
            <person name="Oberbeckmann S."/>
            <person name="Bunk B."/>
            <person name="Jeske O."/>
            <person name="Meyerdierks A."/>
            <person name="Storesund J.E."/>
            <person name="Kallscheuer N."/>
            <person name="Luecker S."/>
            <person name="Lage O.M."/>
            <person name="Pohl T."/>
            <person name="Merkel B.J."/>
            <person name="Hornburger P."/>
            <person name="Mueller R.-W."/>
            <person name="Bruemmer F."/>
            <person name="Labrenz M."/>
            <person name="Spormann A.M."/>
            <person name="Op den Camp H."/>
            <person name="Overmann J."/>
            <person name="Amann R."/>
            <person name="Jetten M.S.M."/>
            <person name="Mascher T."/>
            <person name="Medema M.H."/>
            <person name="Devos D.P."/>
            <person name="Kaster A.-K."/>
            <person name="Ovreas L."/>
            <person name="Rohde M."/>
            <person name="Galperin M.Y."/>
            <person name="Jogler C."/>
        </authorList>
    </citation>
    <scope>NUCLEOTIDE SEQUENCE [LARGE SCALE GENOMIC DNA]</scope>
    <source>
        <strain evidence="12 13">ETA_A1</strain>
    </source>
</reference>
<dbReference type="AlphaFoldDB" id="A0A517XRX2"/>
<dbReference type="GO" id="GO:0016020">
    <property type="term" value="C:membrane"/>
    <property type="evidence" value="ECO:0007669"/>
    <property type="project" value="GOC"/>
</dbReference>
<dbReference type="InterPro" id="IPR011334">
    <property type="entry name" value="UDP-acyl_GlcNac_deAcase_C"/>
</dbReference>
<dbReference type="UniPathway" id="UPA00359">
    <property type="reaction ID" value="UER00478"/>
</dbReference>
<dbReference type="GO" id="GO:0009245">
    <property type="term" value="P:lipid A biosynthetic process"/>
    <property type="evidence" value="ECO:0007669"/>
    <property type="project" value="UniProtKB-KW"/>
</dbReference>
<keyword evidence="8 12" id="KW-0378">Hydrolase</keyword>
<dbReference type="Proteomes" id="UP000319576">
    <property type="component" value="Chromosome"/>
</dbReference>
<evidence type="ECO:0000256" key="10">
    <source>
        <dbReference type="ARBA" id="ARBA00023098"/>
    </source>
</evidence>
<evidence type="ECO:0000256" key="6">
    <source>
        <dbReference type="ARBA" id="ARBA00022556"/>
    </source>
</evidence>
<keyword evidence="9" id="KW-0862">Zinc</keyword>
<evidence type="ECO:0000256" key="9">
    <source>
        <dbReference type="ARBA" id="ARBA00022833"/>
    </source>
</evidence>
<evidence type="ECO:0000313" key="12">
    <source>
        <dbReference type="EMBL" id="QDU20233.1"/>
    </source>
</evidence>
<dbReference type="KEGG" id="uli:ETAA1_21780"/>
<organism evidence="12 13">
    <name type="scientific">Urbifossiella limnaea</name>
    <dbReference type="NCBI Taxonomy" id="2528023"/>
    <lineage>
        <taxon>Bacteria</taxon>
        <taxon>Pseudomonadati</taxon>
        <taxon>Planctomycetota</taxon>
        <taxon>Planctomycetia</taxon>
        <taxon>Gemmatales</taxon>
        <taxon>Gemmataceae</taxon>
        <taxon>Urbifossiella</taxon>
    </lineage>
</organism>
<comment type="catalytic activity">
    <reaction evidence="11">
        <text>a UDP-3-O-[(3R)-3-hydroxyacyl]-N-acetyl-alpha-D-glucosamine + H2O = a UDP-3-O-[(3R)-3-hydroxyacyl]-alpha-D-glucosamine + acetate</text>
        <dbReference type="Rhea" id="RHEA:67816"/>
        <dbReference type="ChEBI" id="CHEBI:15377"/>
        <dbReference type="ChEBI" id="CHEBI:30089"/>
        <dbReference type="ChEBI" id="CHEBI:137740"/>
        <dbReference type="ChEBI" id="CHEBI:173225"/>
        <dbReference type="EC" id="3.5.1.108"/>
    </reaction>
</comment>
<comment type="function">
    <text evidence="2">Catalyzes the hydrolysis of UDP-3-O-myristoyl-N-acetylglucosamine to form UDP-3-O-myristoylglucosamine and acetate, the committed step in lipid A biosynthesis.</text>
</comment>
<protein>
    <recommendedName>
        <fullName evidence="4">UDP-3-O-acyl-N-acetylglucosamine deacetylase</fullName>
        <ecNumber evidence="4">3.5.1.108</ecNumber>
    </recommendedName>
</protein>
<comment type="cofactor">
    <cofactor evidence="1">
        <name>Zn(2+)</name>
        <dbReference type="ChEBI" id="CHEBI:29105"/>
    </cofactor>
</comment>
<evidence type="ECO:0000256" key="5">
    <source>
        <dbReference type="ARBA" id="ARBA00022516"/>
    </source>
</evidence>
<keyword evidence="13" id="KW-1185">Reference proteome</keyword>
<evidence type="ECO:0000256" key="4">
    <source>
        <dbReference type="ARBA" id="ARBA00012745"/>
    </source>
</evidence>
<dbReference type="GO" id="GO:0103117">
    <property type="term" value="F:UDP-3-O-acyl-N-acetylglucosamine deacetylase activity"/>
    <property type="evidence" value="ECO:0007669"/>
    <property type="project" value="UniProtKB-EC"/>
</dbReference>
<keyword evidence="5" id="KW-0444">Lipid biosynthesis</keyword>
<dbReference type="EC" id="3.5.1.108" evidence="4"/>
<dbReference type="InterPro" id="IPR020568">
    <property type="entry name" value="Ribosomal_Su5_D2-typ_SF"/>
</dbReference>
<evidence type="ECO:0000256" key="2">
    <source>
        <dbReference type="ARBA" id="ARBA00002923"/>
    </source>
</evidence>
<dbReference type="Pfam" id="PF03331">
    <property type="entry name" value="LpxC"/>
    <property type="match status" value="1"/>
</dbReference>